<gene>
    <name evidence="2" type="ORF">WS72_27295</name>
</gene>
<proteinExistence type="predicted"/>
<evidence type="ECO:0000256" key="1">
    <source>
        <dbReference type="SAM" id="MobiDB-lite"/>
    </source>
</evidence>
<keyword evidence="3" id="KW-1185">Reference proteome</keyword>
<sequence>MAEGKRGAPANVRIISMKAATPCNLRCPTPATPEENKARHATRGRPSSAAAHRVDIGGFAQ</sequence>
<dbReference type="Proteomes" id="UP000070255">
    <property type="component" value="Unassembled WGS sequence"/>
</dbReference>
<evidence type="ECO:0000313" key="3">
    <source>
        <dbReference type="Proteomes" id="UP000070255"/>
    </source>
</evidence>
<organism evidence="2 3">
    <name type="scientific">Burkholderia savannae</name>
    <dbReference type="NCBI Taxonomy" id="1637837"/>
    <lineage>
        <taxon>Bacteria</taxon>
        <taxon>Pseudomonadati</taxon>
        <taxon>Pseudomonadota</taxon>
        <taxon>Betaproteobacteria</taxon>
        <taxon>Burkholderiales</taxon>
        <taxon>Burkholderiaceae</taxon>
        <taxon>Burkholderia</taxon>
        <taxon>pseudomallei group</taxon>
    </lineage>
</organism>
<name>A0ABR5T9Q2_9BURK</name>
<comment type="caution">
    <text evidence="2">The sequence shown here is derived from an EMBL/GenBank/DDBJ whole genome shotgun (WGS) entry which is preliminary data.</text>
</comment>
<reference evidence="2 3" key="1">
    <citation type="submission" date="2015-11" db="EMBL/GenBank/DDBJ databases">
        <authorList>
            <person name="Sahl J."/>
            <person name="Wagner D."/>
            <person name="Keim P."/>
        </authorList>
    </citation>
    <scope>NUCLEOTIDE SEQUENCE [LARGE SCALE GENOMIC DNA]</scope>
    <source>
        <strain evidence="2 3">BDU18</strain>
    </source>
</reference>
<feature type="region of interest" description="Disordered" evidence="1">
    <location>
        <begin position="26"/>
        <end position="61"/>
    </location>
</feature>
<dbReference type="EMBL" id="LNJQ01000004">
    <property type="protein sequence ID" value="KWZ38537.1"/>
    <property type="molecule type" value="Genomic_DNA"/>
</dbReference>
<evidence type="ECO:0000313" key="2">
    <source>
        <dbReference type="EMBL" id="KWZ38537.1"/>
    </source>
</evidence>
<protein>
    <submittedName>
        <fullName evidence="2">Uncharacterized protein</fullName>
    </submittedName>
</protein>
<accession>A0ABR5T9Q2</accession>